<proteinExistence type="predicted"/>
<evidence type="ECO:0000259" key="1">
    <source>
        <dbReference type="Pfam" id="PF01012"/>
    </source>
</evidence>
<name>A0A7C4CDA3_9BACT</name>
<dbReference type="Gene3D" id="3.40.50.620">
    <property type="entry name" value="HUPs"/>
    <property type="match status" value="1"/>
</dbReference>
<dbReference type="Pfam" id="PF01012">
    <property type="entry name" value="ETF"/>
    <property type="match status" value="1"/>
</dbReference>
<protein>
    <recommendedName>
        <fullName evidence="1">Electron transfer flavoprotein alpha/beta-subunit N-terminal domain-containing protein</fullName>
    </recommendedName>
</protein>
<dbReference type="EMBL" id="DSZY01000012">
    <property type="protein sequence ID" value="HGU40057.1"/>
    <property type="molecule type" value="Genomic_DNA"/>
</dbReference>
<dbReference type="InterPro" id="IPR014730">
    <property type="entry name" value="ETF_a/b_N"/>
</dbReference>
<feature type="domain" description="Electron transfer flavoprotein alpha/beta-subunit N-terminal" evidence="1">
    <location>
        <begin position="3"/>
        <end position="86"/>
    </location>
</feature>
<evidence type="ECO:0000313" key="2">
    <source>
        <dbReference type="EMBL" id="HGU40057.1"/>
    </source>
</evidence>
<comment type="caution">
    <text evidence="2">The sequence shown here is derived from an EMBL/GenBank/DDBJ whole genome shotgun (WGS) entry which is preliminary data.</text>
</comment>
<reference evidence="2" key="1">
    <citation type="journal article" date="2020" name="mSystems">
        <title>Genome- and Community-Level Interaction Insights into Carbon Utilization and Element Cycling Functions of Hydrothermarchaeota in Hydrothermal Sediment.</title>
        <authorList>
            <person name="Zhou Z."/>
            <person name="Liu Y."/>
            <person name="Xu W."/>
            <person name="Pan J."/>
            <person name="Luo Z.H."/>
            <person name="Li M."/>
        </authorList>
    </citation>
    <scope>NUCLEOTIDE SEQUENCE [LARGE SCALE GENOMIC DNA]</scope>
    <source>
        <strain evidence="2">SpSt-609</strain>
    </source>
</reference>
<accession>A0A7C4CDA3</accession>
<dbReference type="SUPFAM" id="SSF52402">
    <property type="entry name" value="Adenine nucleotide alpha hydrolases-like"/>
    <property type="match status" value="1"/>
</dbReference>
<dbReference type="AlphaFoldDB" id="A0A7C4CDA3"/>
<sequence>MLIIGVTRLDQKLAAKLAARFKTDLTADCTDLEIDPETRLMLMIRPAFGGNLMATIVCPNHRPQMATIRPCVFLVPTLNPQRHGEIC</sequence>
<gene>
    <name evidence="2" type="ORF">ENT77_02530</name>
</gene>
<organism evidence="2">
    <name type="scientific">Fervidobacterium thailandense</name>
    <dbReference type="NCBI Taxonomy" id="1008305"/>
    <lineage>
        <taxon>Bacteria</taxon>
        <taxon>Thermotogati</taxon>
        <taxon>Thermotogota</taxon>
        <taxon>Thermotogae</taxon>
        <taxon>Thermotogales</taxon>
        <taxon>Fervidobacteriaceae</taxon>
        <taxon>Fervidobacterium</taxon>
    </lineage>
</organism>
<dbReference type="InterPro" id="IPR014729">
    <property type="entry name" value="Rossmann-like_a/b/a_fold"/>
</dbReference>